<evidence type="ECO:0000313" key="1">
    <source>
        <dbReference type="EMBL" id="ATL27351.1"/>
    </source>
</evidence>
<dbReference type="AlphaFoldDB" id="A0A291Q6J4"/>
<protein>
    <submittedName>
        <fullName evidence="1">Uncharacterized protein</fullName>
    </submittedName>
</protein>
<evidence type="ECO:0000313" key="2">
    <source>
        <dbReference type="Proteomes" id="UP000221011"/>
    </source>
</evidence>
<dbReference type="EMBL" id="CP022685">
    <property type="protein sequence ID" value="ATL27351.1"/>
    <property type="molecule type" value="Genomic_DNA"/>
</dbReference>
<name>A0A291Q6J4_9ACTN</name>
<dbReference type="KEGG" id="sfk:KY5_2333c"/>
<dbReference type="Proteomes" id="UP000221011">
    <property type="component" value="Chromosome"/>
</dbReference>
<gene>
    <name evidence="1" type="ORF">KY5_2333c</name>
</gene>
<organism evidence="1 2">
    <name type="scientific">Streptomyces formicae</name>
    <dbReference type="NCBI Taxonomy" id="1616117"/>
    <lineage>
        <taxon>Bacteria</taxon>
        <taxon>Bacillati</taxon>
        <taxon>Actinomycetota</taxon>
        <taxon>Actinomycetes</taxon>
        <taxon>Kitasatosporales</taxon>
        <taxon>Streptomycetaceae</taxon>
        <taxon>Streptomyces</taxon>
    </lineage>
</organism>
<reference evidence="1 2" key="1">
    <citation type="submission" date="2017-08" db="EMBL/GenBank/DDBJ databases">
        <title>Complete Genome Sequence of Streptomyces formicae KY5, the formicamycin producer.</title>
        <authorList>
            <person name="Holmes N.A."/>
            <person name="Devine R."/>
            <person name="Qin Z."/>
            <person name="Seipke R.F."/>
            <person name="Wilkinson B."/>
            <person name="Hutchings M.I."/>
        </authorList>
    </citation>
    <scope>NUCLEOTIDE SEQUENCE [LARGE SCALE GENOMIC DNA]</scope>
    <source>
        <strain evidence="1 2">KY5</strain>
    </source>
</reference>
<proteinExistence type="predicted"/>
<accession>A0A291Q6J4</accession>
<dbReference type="RefSeq" id="WP_098242186.1">
    <property type="nucleotide sequence ID" value="NZ_CP022685.1"/>
</dbReference>
<sequence length="352" mass="38116">MTRIALEPYFLHQDQVQSLLGEQRTESARARAARRSEPEAALPYVLATELAEVLSSLGVRELARCLLEQDLQAGQIIGAELEFTFQRDREHDAPGFKPVSFTAVVDAGEPVRVTGTFNSARTASSSAAGSLAGSRRAYLIGTVTSLSAAQIELRPVFIGIRSFIGNHAAVELPAPGARVYPSDIGQFCGIDFASPLTEAEREAVLRVPEEVVKHAFAGLIGESYVPKDWGGERSDLYTSRVFARGHQVSAAWLFKGPGHPRAMDVKALGKNGDQIDRLFTEPAELLVLQHCHQIKPSVVGMMDAYAHDARRPRSYMIIDGADTGRILRSLGLLPAISATLPLQNQGSGAPRH</sequence>
<keyword evidence="2" id="KW-1185">Reference proteome</keyword>